<dbReference type="STRING" id="51240.A0A2I4G120"/>
<dbReference type="Pfam" id="PF05340">
    <property type="entry name" value="DUF740"/>
    <property type="match status" value="3"/>
</dbReference>
<dbReference type="OrthoDB" id="758624at2759"/>
<feature type="compositionally biased region" description="Polar residues" evidence="1">
    <location>
        <begin position="292"/>
        <end position="304"/>
    </location>
</feature>
<feature type="region of interest" description="Disordered" evidence="1">
    <location>
        <begin position="284"/>
        <end position="304"/>
    </location>
</feature>
<evidence type="ECO:0000256" key="1">
    <source>
        <dbReference type="SAM" id="MobiDB-lite"/>
    </source>
</evidence>
<dbReference type="PANTHER" id="PTHR31659:SF0">
    <property type="entry name" value="EMB|CAB61945.1"/>
    <property type="match status" value="1"/>
</dbReference>
<protein>
    <submittedName>
        <fullName evidence="3">Protein OCTOPUS-like</fullName>
    </submittedName>
</protein>
<organism evidence="2 3">
    <name type="scientific">Juglans regia</name>
    <name type="common">English walnut</name>
    <dbReference type="NCBI Taxonomy" id="51240"/>
    <lineage>
        <taxon>Eukaryota</taxon>
        <taxon>Viridiplantae</taxon>
        <taxon>Streptophyta</taxon>
        <taxon>Embryophyta</taxon>
        <taxon>Tracheophyta</taxon>
        <taxon>Spermatophyta</taxon>
        <taxon>Magnoliopsida</taxon>
        <taxon>eudicotyledons</taxon>
        <taxon>Gunneridae</taxon>
        <taxon>Pentapetalae</taxon>
        <taxon>rosids</taxon>
        <taxon>fabids</taxon>
        <taxon>Fagales</taxon>
        <taxon>Juglandaceae</taxon>
        <taxon>Juglans</taxon>
    </lineage>
</organism>
<evidence type="ECO:0000313" key="2">
    <source>
        <dbReference type="Proteomes" id="UP000235220"/>
    </source>
</evidence>
<dbReference type="GeneID" id="109003770"/>
<evidence type="ECO:0000313" key="3">
    <source>
        <dbReference type="RefSeq" id="XP_018837597.1"/>
    </source>
</evidence>
<dbReference type="PANTHER" id="PTHR31659">
    <property type="entry name" value="PROTEIN: UPF0503-LIKE PROTEIN, PUTATIVE (DUF740)-RELATED"/>
    <property type="match status" value="1"/>
</dbReference>
<dbReference type="InterPro" id="IPR008004">
    <property type="entry name" value="OCTOPUS-like"/>
</dbReference>
<accession>A0A2I4G120</accession>
<name>A0A2I4G120_JUGRE</name>
<reference evidence="3" key="1">
    <citation type="submission" date="2025-08" db="UniProtKB">
        <authorList>
            <consortium name="RefSeq"/>
        </authorList>
    </citation>
    <scope>IDENTIFICATION</scope>
    <source>
        <tissue evidence="3">Leaves</tissue>
    </source>
</reference>
<dbReference type="KEGG" id="jre:109003770"/>
<sequence length="530" mass="59739">MTSEPRSRLFSCHRHPSRPVTGFCASCLRERFASIHPAPLQEMGASAVLRRSKSFSAKDSSAVAVASELPSRRSCEVRTRSTLWELFNLDDERKALIGRFEVGLGDLGLGLSEEDENVNDCGGEIRATEKVLADIGNGLESEIVEEGMELKTMKELIDLEWRSQKSGVRDFKDIAGSFWEAASVFSKKLRKRWQKQKIKKHNAVSSRSFVEVEKRSGRRWRETRSEIGEYGVGRRYCDTDPRLSVDVERYSFDEPRASWDGCLIGKAYPRLTPMVALEKKMNLGNEEEQRSPGGSAQTKDYYSETPCSQRWRSFDRSNSHRKGMVSEFDGLKLVSNANANESPLSTDLFYGAKLGIAVETDARNGNPKCAKNDDLGSIESVPKDAAASVAGAISKKGLKKLSKWPKIRNIFGLIQRQRQSQPKCGNEEEKYDEGNVADQPFGESWQKLRRVAIAEANVSVSQKLIRCYTVSCRNSYRVAGLQQNRTARYSPNNLDNGLLRFYLTPLRSYRRSKYGRGKLKNTHSKARTLL</sequence>
<dbReference type="Proteomes" id="UP000235220">
    <property type="component" value="Chromosome 5"/>
</dbReference>
<keyword evidence="2" id="KW-1185">Reference proteome</keyword>
<gene>
    <name evidence="3" type="primary">LOC109003770</name>
</gene>
<dbReference type="AlphaFoldDB" id="A0A2I4G120"/>
<proteinExistence type="predicted"/>
<dbReference type="FunCoup" id="A0A2I4G120">
    <property type="interactions" value="632"/>
</dbReference>
<dbReference type="Gramene" id="Jr05_07680_p1">
    <property type="protein sequence ID" value="cds.Jr05_07680_p1"/>
    <property type="gene ID" value="Jr05_07680"/>
</dbReference>
<dbReference type="RefSeq" id="XP_018837597.1">
    <property type="nucleotide sequence ID" value="XM_018982052.2"/>
</dbReference>